<dbReference type="PANTHER" id="PTHR43817">
    <property type="entry name" value="GLYCOSYL HYDROLASE"/>
    <property type="match status" value="1"/>
</dbReference>
<dbReference type="InterPro" id="IPR006710">
    <property type="entry name" value="Glyco_hydro_43"/>
</dbReference>
<dbReference type="SUPFAM" id="SSF75005">
    <property type="entry name" value="Arabinanase/levansucrase/invertase"/>
    <property type="match status" value="1"/>
</dbReference>
<dbReference type="GO" id="GO:0004553">
    <property type="term" value="F:hydrolase activity, hydrolyzing O-glycosyl compounds"/>
    <property type="evidence" value="ECO:0007669"/>
    <property type="project" value="InterPro"/>
</dbReference>
<feature type="signal peptide" evidence="6">
    <location>
        <begin position="1"/>
        <end position="17"/>
    </location>
</feature>
<evidence type="ECO:0000313" key="8">
    <source>
        <dbReference type="Proteomes" id="UP000799537"/>
    </source>
</evidence>
<dbReference type="EMBL" id="ML993594">
    <property type="protein sequence ID" value="KAF2167001.1"/>
    <property type="molecule type" value="Genomic_DNA"/>
</dbReference>
<evidence type="ECO:0000256" key="4">
    <source>
        <dbReference type="ARBA" id="ARBA00023295"/>
    </source>
</evidence>
<evidence type="ECO:0000256" key="3">
    <source>
        <dbReference type="ARBA" id="ARBA00022801"/>
    </source>
</evidence>
<dbReference type="Proteomes" id="UP000799537">
    <property type="component" value="Unassembled WGS sequence"/>
</dbReference>
<keyword evidence="2 6" id="KW-0732">Signal</keyword>
<reference evidence="7" key="1">
    <citation type="journal article" date="2020" name="Stud. Mycol.">
        <title>101 Dothideomycetes genomes: a test case for predicting lifestyles and emergence of pathogens.</title>
        <authorList>
            <person name="Haridas S."/>
            <person name="Albert R."/>
            <person name="Binder M."/>
            <person name="Bloem J."/>
            <person name="Labutti K."/>
            <person name="Salamov A."/>
            <person name="Andreopoulos B."/>
            <person name="Baker S."/>
            <person name="Barry K."/>
            <person name="Bills G."/>
            <person name="Bluhm B."/>
            <person name="Cannon C."/>
            <person name="Castanera R."/>
            <person name="Culley D."/>
            <person name="Daum C."/>
            <person name="Ezra D."/>
            <person name="Gonzalez J."/>
            <person name="Henrissat B."/>
            <person name="Kuo A."/>
            <person name="Liang C."/>
            <person name="Lipzen A."/>
            <person name="Lutzoni F."/>
            <person name="Magnuson J."/>
            <person name="Mondo S."/>
            <person name="Nolan M."/>
            <person name="Ohm R."/>
            <person name="Pangilinan J."/>
            <person name="Park H.-J."/>
            <person name="Ramirez L."/>
            <person name="Alfaro M."/>
            <person name="Sun H."/>
            <person name="Tritt A."/>
            <person name="Yoshinaga Y."/>
            <person name="Zwiers L.-H."/>
            <person name="Turgeon B."/>
            <person name="Goodwin S."/>
            <person name="Spatafora J."/>
            <person name="Crous P."/>
            <person name="Grigoriev I."/>
        </authorList>
    </citation>
    <scope>NUCLEOTIDE SEQUENCE</scope>
    <source>
        <strain evidence="7">ATCC 36951</strain>
    </source>
</reference>
<accession>A0A6A6CIY5</accession>
<keyword evidence="3 5" id="KW-0378">Hydrolase</keyword>
<evidence type="ECO:0000256" key="5">
    <source>
        <dbReference type="RuleBase" id="RU361187"/>
    </source>
</evidence>
<dbReference type="AlphaFoldDB" id="A0A6A6CIY5"/>
<dbReference type="OrthoDB" id="272289at2759"/>
<evidence type="ECO:0000256" key="6">
    <source>
        <dbReference type="SAM" id="SignalP"/>
    </source>
</evidence>
<keyword evidence="8" id="KW-1185">Reference proteome</keyword>
<gene>
    <name evidence="7" type="ORF">M409DRAFT_22439</name>
</gene>
<proteinExistence type="inferred from homology"/>
<name>A0A6A6CIY5_ZASCE</name>
<dbReference type="RefSeq" id="XP_033667890.1">
    <property type="nucleotide sequence ID" value="XM_033806333.1"/>
</dbReference>
<evidence type="ECO:0000256" key="2">
    <source>
        <dbReference type="ARBA" id="ARBA00022729"/>
    </source>
</evidence>
<evidence type="ECO:0000313" key="7">
    <source>
        <dbReference type="EMBL" id="KAF2167001.1"/>
    </source>
</evidence>
<feature type="chain" id="PRO_5025692195" evidence="6">
    <location>
        <begin position="18"/>
        <end position="320"/>
    </location>
</feature>
<keyword evidence="4 5" id="KW-0326">Glycosidase</keyword>
<comment type="similarity">
    <text evidence="1 5">Belongs to the glycosyl hydrolase 43 family.</text>
</comment>
<organism evidence="7 8">
    <name type="scientific">Zasmidium cellare ATCC 36951</name>
    <dbReference type="NCBI Taxonomy" id="1080233"/>
    <lineage>
        <taxon>Eukaryota</taxon>
        <taxon>Fungi</taxon>
        <taxon>Dikarya</taxon>
        <taxon>Ascomycota</taxon>
        <taxon>Pezizomycotina</taxon>
        <taxon>Dothideomycetes</taxon>
        <taxon>Dothideomycetidae</taxon>
        <taxon>Mycosphaerellales</taxon>
        <taxon>Mycosphaerellaceae</taxon>
        <taxon>Zasmidium</taxon>
    </lineage>
</organism>
<dbReference type="Pfam" id="PF04616">
    <property type="entry name" value="Glyco_hydro_43"/>
    <property type="match status" value="1"/>
</dbReference>
<dbReference type="GeneID" id="54559605"/>
<dbReference type="PANTHER" id="PTHR43817:SF1">
    <property type="entry name" value="HYDROLASE, FAMILY 43, PUTATIVE (AFU_ORTHOLOGUE AFUA_3G01660)-RELATED"/>
    <property type="match status" value="1"/>
</dbReference>
<dbReference type="GO" id="GO:0005975">
    <property type="term" value="P:carbohydrate metabolic process"/>
    <property type="evidence" value="ECO:0007669"/>
    <property type="project" value="InterPro"/>
</dbReference>
<dbReference type="CDD" id="cd18820">
    <property type="entry name" value="GH43_LbAraf43-like"/>
    <property type="match status" value="1"/>
</dbReference>
<protein>
    <submittedName>
        <fullName evidence="7">Glycoside hydrolase family 43 protein</fullName>
    </submittedName>
</protein>
<dbReference type="InterPro" id="IPR023296">
    <property type="entry name" value="Glyco_hydro_beta-prop_sf"/>
</dbReference>
<evidence type="ECO:0000256" key="1">
    <source>
        <dbReference type="ARBA" id="ARBA00009865"/>
    </source>
</evidence>
<dbReference type="Gene3D" id="2.115.10.20">
    <property type="entry name" value="Glycosyl hydrolase domain, family 43"/>
    <property type="match status" value="1"/>
</dbReference>
<sequence length="320" mass="35012">MKISTFFSAFFLGFTYAATYSNPLREVNGGDPDITYHEGYYYFMSTTWSDLQMTRATTLEGLKDGETKQVWVDSTPSRCCNVWAPEMHYIDGAWHIYYSAGPNPLGDQRSHVIVGGSSPWDTYTYLGSIVSDRWAIDGTVLRFPDQNYFVYSGFQDNGKQSLYIAPMTSAATIGDSALLSSPDAEWESQGGFPVNEGPHALYHGGQTFLTFSGSYCWTASYALGLLTWNGGDPMLATSWTKTGPVFSSANGNYGTGHNSFFISPDESEIWNVYHSTPNSGGDCGSNRYSNAKVVEWNEDGSPDFGQAPAFGTVLPGPSGE</sequence>